<dbReference type="PANTHER" id="PTHR36681">
    <property type="entry name" value="NUCLEAR GTPASE, GERMINAL CENTER-ASSOCIATED, TANDEM DUPLICATE 3"/>
    <property type="match status" value="1"/>
</dbReference>
<evidence type="ECO:0000313" key="5">
    <source>
        <dbReference type="Proteomes" id="UP001164746"/>
    </source>
</evidence>
<evidence type="ECO:0000256" key="2">
    <source>
        <dbReference type="SAM" id="MobiDB-lite"/>
    </source>
</evidence>
<evidence type="ECO:0000256" key="1">
    <source>
        <dbReference type="SAM" id="Coils"/>
    </source>
</evidence>
<dbReference type="EMBL" id="CP111019">
    <property type="protein sequence ID" value="WAR13060.1"/>
    <property type="molecule type" value="Genomic_DNA"/>
</dbReference>
<sequence length="671" mass="75944">MRLGNDEWFDELKLLLKELHDDTNKNNDTYASSCKVKAVYGRIGSFNILSEITTVTNMLGSTIHIQENDPEEFRLQIEKYIANLDSGTGGQYWPIVKHVILRMPHCDVCSSGTTLVDLPGMKDSNAARDKIAKNGSKSLNLKEKTKKHEENVKNMEHKKAALDSEIANVNNVLHGLRKSIDEQKDEVQELKDNLAKIDSPLKAAEAEQVQSEDLELIQERKEELKTKDALIREKEDQNNELLRQNQEAYEKRTSLEKTISQERKKIATICTLARNKSSSSHIKRGFKDGLREMKGLAGILKSEDPEEGDDIYDDDSADDDRDISSTTDNLRVFCCSSTEYQKMTNLLADDGPPQVFSDLKDTQIPALRDYVHEMTNIQQRQSLERLIHNLGRLVFDMHTYISEGLNTIARGVEAAGIAIKKELERLDTNLGTVLQKLTTDIDHIFEGSLRPKIEEGASSASEEANNTCAKWGAPYIRGKTRNRGEGGLSCPTYQATTRRDGVYKSPTFGPVDFNEDLAAPMCWSFAIVWGEAFSETLWRVFEVLQNDIRTWIKDSTCKLQKQLESLGISVIRIDRLAKQLTEMVRHLKDVVTPRQRGISRIVTPHIQTTMLDEYKQCAADSGNGLFGRMKKYMAEGIENKRSSMFDGAKRMIMDELMKLRVNLVVPSFVIV</sequence>
<dbReference type="Proteomes" id="UP001164746">
    <property type="component" value="Chromosome 8"/>
</dbReference>
<protein>
    <submittedName>
        <fullName evidence="4">SLIP-like protein</fullName>
    </submittedName>
</protein>
<dbReference type="PANTHER" id="PTHR36681:SF3">
    <property type="entry name" value="NUCLEAR GTPASE, GERMINAL CENTER-ASSOCIATED, TANDEM DUPLICATE 3"/>
    <property type="match status" value="1"/>
</dbReference>
<feature type="domain" description="DUF7605" evidence="3">
    <location>
        <begin position="488"/>
        <end position="641"/>
    </location>
</feature>
<dbReference type="InterPro" id="IPR056024">
    <property type="entry name" value="DUF7605"/>
</dbReference>
<accession>A0ABY7EUU1</accession>
<dbReference type="Pfam" id="PF24564">
    <property type="entry name" value="DUF7605"/>
    <property type="match status" value="1"/>
</dbReference>
<name>A0ABY7EUU1_MYAAR</name>
<keyword evidence="5" id="KW-1185">Reference proteome</keyword>
<proteinExistence type="predicted"/>
<keyword evidence="1" id="KW-0175">Coiled coil</keyword>
<feature type="region of interest" description="Disordered" evidence="2">
    <location>
        <begin position="298"/>
        <end position="323"/>
    </location>
</feature>
<feature type="coiled-coil region" evidence="1">
    <location>
        <begin position="138"/>
        <end position="265"/>
    </location>
</feature>
<evidence type="ECO:0000259" key="3">
    <source>
        <dbReference type="Pfam" id="PF24564"/>
    </source>
</evidence>
<gene>
    <name evidence="4" type="ORF">MAR_027240</name>
</gene>
<organism evidence="4 5">
    <name type="scientific">Mya arenaria</name>
    <name type="common">Soft-shell clam</name>
    <dbReference type="NCBI Taxonomy" id="6604"/>
    <lineage>
        <taxon>Eukaryota</taxon>
        <taxon>Metazoa</taxon>
        <taxon>Spiralia</taxon>
        <taxon>Lophotrochozoa</taxon>
        <taxon>Mollusca</taxon>
        <taxon>Bivalvia</taxon>
        <taxon>Autobranchia</taxon>
        <taxon>Heteroconchia</taxon>
        <taxon>Euheterodonta</taxon>
        <taxon>Imparidentia</taxon>
        <taxon>Neoheterodontei</taxon>
        <taxon>Myida</taxon>
        <taxon>Myoidea</taxon>
        <taxon>Myidae</taxon>
        <taxon>Mya</taxon>
    </lineage>
</organism>
<reference evidence="4" key="1">
    <citation type="submission" date="2022-11" db="EMBL/GenBank/DDBJ databases">
        <title>Centuries of genome instability and evolution in soft-shell clam transmissible cancer (bioRxiv).</title>
        <authorList>
            <person name="Hart S.F.M."/>
            <person name="Yonemitsu M.A."/>
            <person name="Giersch R.M."/>
            <person name="Beal B.F."/>
            <person name="Arriagada G."/>
            <person name="Davis B.W."/>
            <person name="Ostrander E.A."/>
            <person name="Goff S.P."/>
            <person name="Metzger M.J."/>
        </authorList>
    </citation>
    <scope>NUCLEOTIDE SEQUENCE</scope>
    <source>
        <strain evidence="4">MELC-2E11</strain>
        <tissue evidence="4">Siphon/mantle</tissue>
    </source>
</reference>
<feature type="compositionally biased region" description="Acidic residues" evidence="2">
    <location>
        <begin position="304"/>
        <end position="321"/>
    </location>
</feature>
<evidence type="ECO:0000313" key="4">
    <source>
        <dbReference type="EMBL" id="WAR13060.1"/>
    </source>
</evidence>